<reference evidence="2 3" key="1">
    <citation type="submission" date="2016-11" db="EMBL/GenBank/DDBJ databases">
        <authorList>
            <consortium name="Pathogen Informatics"/>
        </authorList>
    </citation>
    <scope>NUCLEOTIDE SEQUENCE [LARGE SCALE GENOMIC DNA]</scope>
    <source>
        <strain evidence="2 3">911</strain>
    </source>
</reference>
<feature type="transmembrane region" description="Helical" evidence="1">
    <location>
        <begin position="58"/>
        <end position="78"/>
    </location>
</feature>
<evidence type="ECO:0000313" key="3">
    <source>
        <dbReference type="Proteomes" id="UP000190074"/>
    </source>
</evidence>
<proteinExistence type="predicted"/>
<gene>
    <name evidence="2" type="ORF">SAMEA2259716_01862</name>
</gene>
<keyword evidence="1" id="KW-0812">Transmembrane</keyword>
<evidence type="ECO:0000256" key="1">
    <source>
        <dbReference type="SAM" id="Phobius"/>
    </source>
</evidence>
<protein>
    <recommendedName>
        <fullName evidence="4">Integral membrane protein</fullName>
    </recommendedName>
</protein>
<evidence type="ECO:0000313" key="2">
    <source>
        <dbReference type="EMBL" id="SKL85466.1"/>
    </source>
</evidence>
<accession>A0A1T8KSE9</accession>
<name>A0A1T8KSE9_9MYCO</name>
<dbReference type="Proteomes" id="UP000190074">
    <property type="component" value="Unassembled WGS sequence"/>
</dbReference>
<feature type="transmembrane region" description="Helical" evidence="1">
    <location>
        <begin position="158"/>
        <end position="177"/>
    </location>
</feature>
<organism evidence="2 3">
    <name type="scientific">Mycobacteroides abscessus subsp. massiliense</name>
    <dbReference type="NCBI Taxonomy" id="1962118"/>
    <lineage>
        <taxon>Bacteria</taxon>
        <taxon>Bacillati</taxon>
        <taxon>Actinomycetota</taxon>
        <taxon>Actinomycetes</taxon>
        <taxon>Mycobacteriales</taxon>
        <taxon>Mycobacteriaceae</taxon>
        <taxon>Mycobacteroides</taxon>
        <taxon>Mycobacteroides abscessus</taxon>
    </lineage>
</organism>
<feature type="transmembrane region" description="Helical" evidence="1">
    <location>
        <begin position="130"/>
        <end position="149"/>
    </location>
</feature>
<dbReference type="EMBL" id="FVGW01000002">
    <property type="protein sequence ID" value="SKL85466.1"/>
    <property type="molecule type" value="Genomic_DNA"/>
</dbReference>
<keyword evidence="1" id="KW-1133">Transmembrane helix</keyword>
<sequence length="229" mass="24631">MDPLGTACAVALALSAVYRTAVRAPWPLTIGLWVTSVSQLVSALVTTLDPPLMDLTGWANLSQIITYVLMVASSYIFARTTCEVAGMNTLWALVITWASIIGMTAVYLITNLSTTPSLVVETIPGAPSYVFSWLLAVGLLPTHIAAVIGAKKGQENRVLFWLFGIYGVVGALYPLLMVLDRVDMYTLRWPLEATYPIVWTIQLVSFTALSLAGVVGARRHIQSGAANAS</sequence>
<evidence type="ECO:0008006" key="4">
    <source>
        <dbReference type="Google" id="ProtNLM"/>
    </source>
</evidence>
<keyword evidence="1" id="KW-0472">Membrane</keyword>
<dbReference type="AlphaFoldDB" id="A0A1T8KSE9"/>
<dbReference type="RefSeq" id="WP_079626613.1">
    <property type="nucleotide sequence ID" value="NZ_FVGW01000002.1"/>
</dbReference>
<feature type="transmembrane region" description="Helical" evidence="1">
    <location>
        <begin position="197"/>
        <end position="217"/>
    </location>
</feature>
<feature type="transmembrane region" description="Helical" evidence="1">
    <location>
        <begin position="90"/>
        <end position="110"/>
    </location>
</feature>